<evidence type="ECO:0000313" key="2">
    <source>
        <dbReference type="EMBL" id="SMF61131.1"/>
    </source>
</evidence>
<keyword evidence="3" id="KW-1185">Reference proteome</keyword>
<dbReference type="InterPro" id="IPR050700">
    <property type="entry name" value="YIM1/Zinc_Alcohol_DH_Fams"/>
</dbReference>
<evidence type="ECO:0000259" key="1">
    <source>
        <dbReference type="SMART" id="SM00829"/>
    </source>
</evidence>
<reference evidence="3" key="1">
    <citation type="submission" date="2017-04" db="EMBL/GenBank/DDBJ databases">
        <authorList>
            <person name="Varghese N."/>
            <person name="Submissions S."/>
        </authorList>
    </citation>
    <scope>NUCLEOTIDE SEQUENCE [LARGE SCALE GENOMIC DNA]</scope>
    <source>
        <strain evidence="3">Dd16</strain>
    </source>
</reference>
<dbReference type="InterPro" id="IPR013154">
    <property type="entry name" value="ADH-like_N"/>
</dbReference>
<dbReference type="EMBL" id="LT840185">
    <property type="protein sequence ID" value="SMF61131.1"/>
    <property type="molecule type" value="Genomic_DNA"/>
</dbReference>
<dbReference type="Pfam" id="PF08240">
    <property type="entry name" value="ADH_N"/>
    <property type="match status" value="1"/>
</dbReference>
<organism evidence="2 3">
    <name type="scientific">Allosphingosinicella indica</name>
    <dbReference type="NCBI Taxonomy" id="941907"/>
    <lineage>
        <taxon>Bacteria</taxon>
        <taxon>Pseudomonadati</taxon>
        <taxon>Pseudomonadota</taxon>
        <taxon>Alphaproteobacteria</taxon>
        <taxon>Sphingomonadales</taxon>
        <taxon>Sphingomonadaceae</taxon>
        <taxon>Allosphingosinicella</taxon>
    </lineage>
</organism>
<dbReference type="AlphaFoldDB" id="A0A1X7FYI2"/>
<dbReference type="InterPro" id="IPR036291">
    <property type="entry name" value="NAD(P)-bd_dom_sf"/>
</dbReference>
<dbReference type="Gene3D" id="3.40.50.720">
    <property type="entry name" value="NAD(P)-binding Rossmann-like Domain"/>
    <property type="match status" value="1"/>
</dbReference>
<feature type="domain" description="Enoyl reductase (ER)" evidence="1">
    <location>
        <begin position="8"/>
        <end position="343"/>
    </location>
</feature>
<name>A0A1X7FYI2_9SPHN</name>
<dbReference type="PANTHER" id="PTHR11695:SF294">
    <property type="entry name" value="RETICULON-4-INTERACTING PROTEIN 1, MITOCHONDRIAL"/>
    <property type="match status" value="1"/>
</dbReference>
<dbReference type="SMART" id="SM00829">
    <property type="entry name" value="PKS_ER"/>
    <property type="match status" value="1"/>
</dbReference>
<dbReference type="InterPro" id="IPR011032">
    <property type="entry name" value="GroES-like_sf"/>
</dbReference>
<dbReference type="CDD" id="cd08267">
    <property type="entry name" value="MDR1"/>
    <property type="match status" value="1"/>
</dbReference>
<dbReference type="Proteomes" id="UP000192934">
    <property type="component" value="Chromosome I"/>
</dbReference>
<protein>
    <submittedName>
        <fullName evidence="2">NADPH:quinone reductase</fullName>
    </submittedName>
</protein>
<dbReference type="SUPFAM" id="SSF50129">
    <property type="entry name" value="GroES-like"/>
    <property type="match status" value="1"/>
</dbReference>
<evidence type="ECO:0000313" key="3">
    <source>
        <dbReference type="Proteomes" id="UP000192934"/>
    </source>
</evidence>
<dbReference type="GO" id="GO:0016491">
    <property type="term" value="F:oxidoreductase activity"/>
    <property type="evidence" value="ECO:0007669"/>
    <property type="project" value="InterPro"/>
</dbReference>
<dbReference type="STRING" id="941907.SAMN06295910_0137"/>
<dbReference type="InterPro" id="IPR020843">
    <property type="entry name" value="ER"/>
</dbReference>
<dbReference type="Gene3D" id="3.90.180.10">
    <property type="entry name" value="Medium-chain alcohol dehydrogenases, catalytic domain"/>
    <property type="match status" value="1"/>
</dbReference>
<accession>A0A1X7FYI2</accession>
<dbReference type="SUPFAM" id="SSF51735">
    <property type="entry name" value="NAD(P)-binding Rossmann-fold domains"/>
    <property type="match status" value="1"/>
</dbReference>
<dbReference type="Pfam" id="PF13602">
    <property type="entry name" value="ADH_zinc_N_2"/>
    <property type="match status" value="1"/>
</dbReference>
<sequence>MIVLKGFGGPEQLACAPMPGEYLSPGSSQMLVRIVASSVNPIEWKMREGMGAPRWLWRWRIGRQRVLGIDFAGTVAALGENCRGWRNGDAVMGIRPYGGTYADFALVDPARAVVVHRPLGISASSAGVVPWAGLTAFKALGRRSLAGRRVLIVGASGGVGHLAVQIARHCLNAALVVGIAGARNSGFLRACGAHVAIAHDRLADPIDILTYARDWPGSFDLIVDLVGRDAYWTSLAPRLLRPDGLFVAVAVPALHPARAGEDLGTLAALKLLARLSVRRWSGRYRFVGGLMGELCDRRALQRIADWMADGRLVPHIGRSYPLEQVAAAHRACEAGVVTGKIGLSMQA</sequence>
<gene>
    <name evidence="2" type="ORF">SAMN06295910_0137</name>
</gene>
<proteinExistence type="predicted"/>
<dbReference type="PANTHER" id="PTHR11695">
    <property type="entry name" value="ALCOHOL DEHYDROGENASE RELATED"/>
    <property type="match status" value="1"/>
</dbReference>